<feature type="domain" description="Arrestin-like N-terminal" evidence="2">
    <location>
        <begin position="13"/>
        <end position="164"/>
    </location>
</feature>
<dbReference type="OrthoDB" id="2333384at2759"/>
<dbReference type="Gene3D" id="2.60.40.640">
    <property type="match status" value="1"/>
</dbReference>
<proteinExistence type="predicted"/>
<organism evidence="3 4">
    <name type="scientific">Fusarium austroafricanum</name>
    <dbReference type="NCBI Taxonomy" id="2364996"/>
    <lineage>
        <taxon>Eukaryota</taxon>
        <taxon>Fungi</taxon>
        <taxon>Dikarya</taxon>
        <taxon>Ascomycota</taxon>
        <taxon>Pezizomycotina</taxon>
        <taxon>Sordariomycetes</taxon>
        <taxon>Hypocreomycetidae</taxon>
        <taxon>Hypocreales</taxon>
        <taxon>Nectriaceae</taxon>
        <taxon>Fusarium</taxon>
        <taxon>Fusarium concolor species complex</taxon>
    </lineage>
</organism>
<evidence type="ECO:0000256" key="1">
    <source>
        <dbReference type="SAM" id="MobiDB-lite"/>
    </source>
</evidence>
<feature type="region of interest" description="Disordered" evidence="1">
    <location>
        <begin position="390"/>
        <end position="427"/>
    </location>
</feature>
<gene>
    <name evidence="3" type="ORF">F53441_11598</name>
</gene>
<evidence type="ECO:0000313" key="3">
    <source>
        <dbReference type="EMBL" id="KAF4442954.1"/>
    </source>
</evidence>
<dbReference type="EMBL" id="JAADJG010000584">
    <property type="protein sequence ID" value="KAF4442954.1"/>
    <property type="molecule type" value="Genomic_DNA"/>
</dbReference>
<evidence type="ECO:0000259" key="2">
    <source>
        <dbReference type="Pfam" id="PF00339"/>
    </source>
</evidence>
<comment type="caution">
    <text evidence="3">The sequence shown here is derived from an EMBL/GenBank/DDBJ whole genome shotgun (WGS) entry which is preliminary data.</text>
</comment>
<protein>
    <recommendedName>
        <fullName evidence="2">Arrestin-like N-terminal domain-containing protein</fullName>
    </recommendedName>
</protein>
<dbReference type="Proteomes" id="UP000605986">
    <property type="component" value="Unassembled WGS sequence"/>
</dbReference>
<keyword evidence="4" id="KW-1185">Reference proteome</keyword>
<name>A0A8H4K490_9HYPO</name>
<evidence type="ECO:0000313" key="4">
    <source>
        <dbReference type="Proteomes" id="UP000605986"/>
    </source>
</evidence>
<sequence>MPQTVAKKSHELSINLDRPDHTYLPGETITGRISRKSHIVAPSATISITLHARSKSRMVARRGHLTSTYRGRFDLLKTEPYSQTIFEGPLHITVDGGEQSWPFSIETPHHPNLSVLRSLTHPDQSFLSSSMPGTLPPTFSVDRYEYMSGMSAFVEYYLQAELQTASRGSGDAAGAILPFRMLHINAEPFENRPDLHTSRHTVAVHGDNPMVISIEVQTPTVLEIDCPDPMPFLAWAVPSHTLDREDQQNGPHPIWITRVFMNVIAKTEIKCPKGKGVREAECQTRINLRAEDAYRRYGDSLHIPWKLPTTGEQPMRNNIQESEVRSSEALDIGSKIDLHLERSQDLYASFQTFNIRHTHRLKWEMTIEISGKNFELAGEDPITILGRPEAERSTDWIQPPPEDYLPSFSDYEDSVASGSRRSSRNTIESGGVGGLSRLWVF</sequence>
<feature type="compositionally biased region" description="Polar residues" evidence="1">
    <location>
        <begin position="416"/>
        <end position="427"/>
    </location>
</feature>
<dbReference type="InterPro" id="IPR014752">
    <property type="entry name" value="Arrestin-like_C"/>
</dbReference>
<accession>A0A8H4K490</accession>
<dbReference type="Pfam" id="PF00339">
    <property type="entry name" value="Arrestin_N"/>
    <property type="match status" value="1"/>
</dbReference>
<reference evidence="3" key="1">
    <citation type="submission" date="2020-01" db="EMBL/GenBank/DDBJ databases">
        <title>Identification and distribution of gene clusters putatively required for synthesis of sphingolipid metabolism inhibitors in phylogenetically diverse species of the filamentous fungus Fusarium.</title>
        <authorList>
            <person name="Kim H.-S."/>
            <person name="Busman M."/>
            <person name="Brown D.W."/>
            <person name="Divon H."/>
            <person name="Uhlig S."/>
            <person name="Proctor R.H."/>
        </authorList>
    </citation>
    <scope>NUCLEOTIDE SEQUENCE</scope>
    <source>
        <strain evidence="3">NRRL 53441</strain>
    </source>
</reference>
<dbReference type="AlphaFoldDB" id="A0A8H4K490"/>
<dbReference type="InterPro" id="IPR011021">
    <property type="entry name" value="Arrestin-like_N"/>
</dbReference>